<protein>
    <recommendedName>
        <fullName evidence="3">Mab-21-like HhH/H2TH-like domain-containing protein</fullName>
    </recommendedName>
</protein>
<reference evidence="1" key="1">
    <citation type="submission" date="2021-12" db="EMBL/GenBank/DDBJ databases">
        <authorList>
            <person name="King R."/>
        </authorList>
    </citation>
    <scope>NUCLEOTIDE SEQUENCE</scope>
</reference>
<evidence type="ECO:0000313" key="2">
    <source>
        <dbReference type="Proteomes" id="UP001152759"/>
    </source>
</evidence>
<keyword evidence="2" id="KW-1185">Reference proteome</keyword>
<dbReference type="Proteomes" id="UP001152759">
    <property type="component" value="Chromosome 1"/>
</dbReference>
<dbReference type="PANTHER" id="PTHR10656">
    <property type="entry name" value="CELL FATE DETERMINING PROTEIN MAB21-RELATED"/>
    <property type="match status" value="1"/>
</dbReference>
<dbReference type="AlphaFoldDB" id="A0A9N9ZZX3"/>
<organism evidence="1 2">
    <name type="scientific">Bemisia tabaci</name>
    <name type="common">Sweetpotato whitefly</name>
    <name type="synonym">Aleurodes tabaci</name>
    <dbReference type="NCBI Taxonomy" id="7038"/>
    <lineage>
        <taxon>Eukaryota</taxon>
        <taxon>Metazoa</taxon>
        <taxon>Ecdysozoa</taxon>
        <taxon>Arthropoda</taxon>
        <taxon>Hexapoda</taxon>
        <taxon>Insecta</taxon>
        <taxon>Pterygota</taxon>
        <taxon>Neoptera</taxon>
        <taxon>Paraneoptera</taxon>
        <taxon>Hemiptera</taxon>
        <taxon>Sternorrhyncha</taxon>
        <taxon>Aleyrodoidea</taxon>
        <taxon>Aleyrodidae</taxon>
        <taxon>Aleyrodinae</taxon>
        <taxon>Bemisia</taxon>
    </lineage>
</organism>
<evidence type="ECO:0008006" key="3">
    <source>
        <dbReference type="Google" id="ProtNLM"/>
    </source>
</evidence>
<dbReference type="EMBL" id="OU963862">
    <property type="protein sequence ID" value="CAH0381304.1"/>
    <property type="molecule type" value="Genomic_DNA"/>
</dbReference>
<gene>
    <name evidence="1" type="ORF">BEMITA_LOCUS968</name>
</gene>
<proteinExistence type="predicted"/>
<sequence length="1108" mass="125987">MMEFSGDNPEKLHLPTAGLIFDSRQLVYLTEHFCDQENNLNEDIKSFKSINSIEVAVERLIQRLICGVGMLDHRFSSKFLVNLEPKRFFGKQTSLSFSYLVRLDCLSFPALYPDAETTGCTVFEGDGVPQGFARIRVHGENIERWAEFINNNGFLRRDKVQERFVELLAQATARSTIPGPPDQIDEANFCGSPGKIVDAGILHSLLQIPVERQMYYAPAKSNGCRFPDPRDFRIAIVEGSQCVRLRVGFLSPGLMASEDAEVTLVLGVGFSGWPASSDFTNRASVVHIDALLFHHAAATGFYLVPAGPHPTVRCEDKSSVWEFRFPAAETTLVSHYSGGSVVAKVLSVLFSVLVDIRNKQNGGNVMSKYILKTLFLFHLETNGAHYQTPERHAGRRHARHLDRNELLADLRHWTYDQISRRVLLILDEMVAALRTQRYRSYFFKYFNVMMNCPGGGTLHYTDEDYAHEADLLTSHLHQLHQMSSLNVTFPSLSLHLPSETWWKIELQLIAKWRNVLTDLLPSKKLVVCNKKRRFLSLGREYDYDENSYSNRQLEYIGQVLRGLLHVKSLIIHQSHHTSIWLQTSSGQAEPKSEANEVPDPAVDDVIYLISILMEQAWKMAEQRVSNETNSLWLKNKARHDHEKSKAGFQTAVEEFLKEIRRDLKVTNSQTDTDLVHFILQWLYRGAAGNERRLGAVLRPFLRRLFLASHENCWYLDEYVWRKNSDEVMALGQFCELISNDNGVPLDGLLDAVQKGWDWADGMLNSALEINGGTELVLTPSSRTTIRLPISINADDLPLKNRRLSKSNSLRSVGMSTLPPRPKATKDTLRGHLYRECLMEQLLITSPDHCRLRDSSPLTQALEKSRRYGSHRGLGSIVNALITLNKFTILQEVSLLLPEDQRHQILDDIHKISRERRRHKRTCNERIKKNSATLPRNLKPKGIDFENATYRSISELALLNETVRKSLKMSKPKDHEVKTLNENNALRASFLSLYEDLSKSGTLLGTCRLARSRNTENSFLYNPSAFYDAPPSFYENISNNLANYSSRSRLYCNPLSQPYLQLTPDKTLCLSSGFSSEAEMESLGASAQYMRGKDGVELKSPEKEMVTKL</sequence>
<dbReference type="KEGG" id="btab:109037184"/>
<accession>A0A9N9ZZX3</accession>
<name>A0A9N9ZZX3_BEMTA</name>
<evidence type="ECO:0000313" key="1">
    <source>
        <dbReference type="EMBL" id="CAH0381304.1"/>
    </source>
</evidence>
<dbReference type="PANTHER" id="PTHR10656:SF70">
    <property type="entry name" value="PROTEIN MAB-21-RELATED"/>
    <property type="match status" value="1"/>
</dbReference>